<reference evidence="1 2" key="1">
    <citation type="submission" date="2021-01" db="EMBL/GenBank/DDBJ databases">
        <title>Entomomonas sp. F2A isolated from a house cricket (Acheta domesticus).</title>
        <authorList>
            <person name="Spergser J."/>
            <person name="Busse H.-J."/>
        </authorList>
    </citation>
    <scope>NUCLEOTIDE SEQUENCE [LARGE SCALE GENOMIC DNA]</scope>
    <source>
        <strain evidence="1 2">F2A</strain>
    </source>
</reference>
<sequence>MSLPRGIRNNNPGNIRWGSNWQGLVPQDKRTDKSFCQFKDSIHGLRAMVKIMFTYRDKYGLNTVESIIHRYAPPNENNTQGYIMRVCNTLGVLPTQTITLSNSVLIELVRAITAVENGNLYYHYYSTELIERAIELAKN</sequence>
<evidence type="ECO:0000313" key="2">
    <source>
        <dbReference type="Proteomes" id="UP000595278"/>
    </source>
</evidence>
<accession>A0A974RW13</accession>
<gene>
    <name evidence="1" type="ORF">JHT90_10015</name>
</gene>
<protein>
    <submittedName>
        <fullName evidence="1">Structural protein</fullName>
    </submittedName>
</protein>
<organism evidence="1 2">
    <name type="scientific">Entomomonas asaccharolytica</name>
    <dbReference type="NCBI Taxonomy" id="2785331"/>
    <lineage>
        <taxon>Bacteria</taxon>
        <taxon>Pseudomonadati</taxon>
        <taxon>Pseudomonadota</taxon>
        <taxon>Gammaproteobacteria</taxon>
        <taxon>Pseudomonadales</taxon>
        <taxon>Pseudomonadaceae</taxon>
        <taxon>Entomomonas</taxon>
    </lineage>
</organism>
<dbReference type="Proteomes" id="UP000595278">
    <property type="component" value="Chromosome"/>
</dbReference>
<evidence type="ECO:0000313" key="1">
    <source>
        <dbReference type="EMBL" id="QQP84741.1"/>
    </source>
</evidence>
<proteinExistence type="predicted"/>
<dbReference type="EMBL" id="CP067393">
    <property type="protein sequence ID" value="QQP84741.1"/>
    <property type="molecule type" value="Genomic_DNA"/>
</dbReference>
<dbReference type="KEGG" id="eaz:JHT90_10015"/>
<name>A0A974RW13_9GAMM</name>
<dbReference type="AlphaFoldDB" id="A0A974RW13"/>
<keyword evidence="2" id="KW-1185">Reference proteome</keyword>
<dbReference type="RefSeq" id="WP_201090638.1">
    <property type="nucleotide sequence ID" value="NZ_CP067393.1"/>
</dbReference>